<reference evidence="4 5" key="1">
    <citation type="journal article" date="2018" name="G3 (Bethesda)">
        <title>A High-Quality Reference Genome for the Invasive Mosquitofish Gambusia affinis Using a Chicago Library.</title>
        <authorList>
            <person name="Hoffberg S.L."/>
            <person name="Troendle N.J."/>
            <person name="Glenn T.C."/>
            <person name="Mahmud O."/>
            <person name="Louha S."/>
            <person name="Chalopin D."/>
            <person name="Bennetzen J.L."/>
            <person name="Mauricio R."/>
        </authorList>
    </citation>
    <scope>NUCLEOTIDE SEQUENCE [LARGE SCALE GENOMIC DNA]</scope>
    <source>
        <strain evidence="4">NE01/NJP1002.9</strain>
        <tissue evidence="4">Muscle</tissue>
    </source>
</reference>
<evidence type="ECO:0000256" key="1">
    <source>
        <dbReference type="ARBA" id="ARBA00023054"/>
    </source>
</evidence>
<feature type="region of interest" description="Disordered" evidence="2">
    <location>
        <begin position="1"/>
        <end position="132"/>
    </location>
</feature>
<dbReference type="InterPro" id="IPR032755">
    <property type="entry name" value="TSNAXIP1_N"/>
</dbReference>
<feature type="compositionally biased region" description="Polar residues" evidence="2">
    <location>
        <begin position="96"/>
        <end position="105"/>
    </location>
</feature>
<comment type="caution">
    <text evidence="4">The sequence shown here is derived from an EMBL/GenBank/DDBJ whole genome shotgun (WGS) entry which is preliminary data.</text>
</comment>
<accession>A0A315VTN7</accession>
<gene>
    <name evidence="4" type="ORF">CCH79_00001508</name>
</gene>
<keyword evidence="5" id="KW-1185">Reference proteome</keyword>
<evidence type="ECO:0000313" key="5">
    <source>
        <dbReference type="Proteomes" id="UP000250572"/>
    </source>
</evidence>
<evidence type="ECO:0000313" key="4">
    <source>
        <dbReference type="EMBL" id="PWA25765.1"/>
    </source>
</evidence>
<feature type="compositionally biased region" description="Basic and acidic residues" evidence="2">
    <location>
        <begin position="1"/>
        <end position="12"/>
    </location>
</feature>
<dbReference type="PANTHER" id="PTHR34916">
    <property type="entry name" value="GI:13385330"/>
    <property type="match status" value="1"/>
</dbReference>
<dbReference type="EMBL" id="NHOQ01001229">
    <property type="protein sequence ID" value="PWA25765.1"/>
    <property type="molecule type" value="Genomic_DNA"/>
</dbReference>
<evidence type="ECO:0000256" key="2">
    <source>
        <dbReference type="SAM" id="MobiDB-lite"/>
    </source>
</evidence>
<organism evidence="4 5">
    <name type="scientific">Gambusia affinis</name>
    <name type="common">Western mosquitofish</name>
    <name type="synonym">Heterandria affinis</name>
    <dbReference type="NCBI Taxonomy" id="33528"/>
    <lineage>
        <taxon>Eukaryota</taxon>
        <taxon>Metazoa</taxon>
        <taxon>Chordata</taxon>
        <taxon>Craniata</taxon>
        <taxon>Vertebrata</taxon>
        <taxon>Euteleostomi</taxon>
        <taxon>Actinopterygii</taxon>
        <taxon>Neopterygii</taxon>
        <taxon>Teleostei</taxon>
        <taxon>Neoteleostei</taxon>
        <taxon>Acanthomorphata</taxon>
        <taxon>Ovalentaria</taxon>
        <taxon>Atherinomorphae</taxon>
        <taxon>Cyprinodontiformes</taxon>
        <taxon>Poeciliidae</taxon>
        <taxon>Poeciliinae</taxon>
        <taxon>Gambusia</taxon>
    </lineage>
</organism>
<dbReference type="Pfam" id="PF15739">
    <property type="entry name" value="TSNAXIP1_N"/>
    <property type="match status" value="1"/>
</dbReference>
<feature type="domain" description="Translin-associated factor X-interacting protein 1 N-terminal" evidence="3">
    <location>
        <begin position="163"/>
        <end position="271"/>
    </location>
</feature>
<dbReference type="Proteomes" id="UP000250572">
    <property type="component" value="Unassembled WGS sequence"/>
</dbReference>
<dbReference type="PANTHER" id="PTHR34916:SF1">
    <property type="entry name" value="GI:13385330"/>
    <property type="match status" value="1"/>
</dbReference>
<dbReference type="AlphaFoldDB" id="A0A315VTN7"/>
<sequence>MSNSSEQKEQHLGSDVQGAQSAAEASQEADILTDSPGQEESLKEREAQLLGCVRKKENTSGAAFVDSEVLRSQQDQARDYSSHAGTREDTAPTEAAYSSSDSLSDTPKDDSQNESDSSSVQTDTQLSLNDSDHEALDSEAQLEVVGDMARQGKRVGVNAKIYERKLRKGLKKLSGLSWPSRDRLAVFSDVFDDVCEGSPVFGRILREIKTEYDLYISHLMDIHSSQDYAPLQPFAININGILVSDEEMEGAEKGVCILEEEAKSALGENKRAQDELKNFPDKCSSMSKTSWSRKGDSGMSIDDSDIVQVRKLQVLNVLEEIQHLEEEIHERMASAVAIAATERRVKTLQDLQNKITLVLDREKPKEVIRRMLWKEIERDLQINGQ</sequence>
<evidence type="ECO:0000259" key="3">
    <source>
        <dbReference type="Pfam" id="PF15739"/>
    </source>
</evidence>
<feature type="compositionally biased region" description="Polar residues" evidence="2">
    <location>
        <begin position="114"/>
        <end position="129"/>
    </location>
</feature>
<feature type="compositionally biased region" description="Basic and acidic residues" evidence="2">
    <location>
        <begin position="76"/>
        <end position="90"/>
    </location>
</feature>
<proteinExistence type="predicted"/>
<name>A0A315VTN7_GAMAF</name>
<protein>
    <recommendedName>
        <fullName evidence="3">Translin-associated factor X-interacting protein 1 N-terminal domain-containing protein</fullName>
    </recommendedName>
</protein>
<keyword evidence="1" id="KW-0175">Coiled coil</keyword>
<feature type="compositionally biased region" description="Low complexity" evidence="2">
    <location>
        <begin position="19"/>
        <end position="29"/>
    </location>
</feature>